<dbReference type="OrthoDB" id="9803988at2"/>
<feature type="domain" description="Solute-binding protein family 5" evidence="4">
    <location>
        <begin position="316"/>
        <end position="554"/>
    </location>
</feature>
<dbReference type="GO" id="GO:0015833">
    <property type="term" value="P:peptide transport"/>
    <property type="evidence" value="ECO:0007669"/>
    <property type="project" value="TreeGrafter"/>
</dbReference>
<dbReference type="STRING" id="388408.LAX5112_04551"/>
<reference evidence="6" key="1">
    <citation type="submission" date="2015-07" db="EMBL/GenBank/DDBJ databases">
        <authorList>
            <person name="Rodrigo-Torres Lidia"/>
            <person name="Arahal R.David."/>
        </authorList>
    </citation>
    <scope>NUCLEOTIDE SEQUENCE [LARGE SCALE GENOMIC DNA]</scope>
    <source>
        <strain evidence="6">CECT 5112</strain>
    </source>
</reference>
<dbReference type="InterPro" id="IPR000914">
    <property type="entry name" value="SBP_5_dom"/>
</dbReference>
<dbReference type="Gene3D" id="3.40.190.10">
    <property type="entry name" value="Periplasmic binding protein-like II"/>
    <property type="match status" value="1"/>
</dbReference>
<feature type="domain" description="Solute-binding protein family 5" evidence="4">
    <location>
        <begin position="135"/>
        <end position="226"/>
    </location>
</feature>
<evidence type="ECO:0000256" key="3">
    <source>
        <dbReference type="SAM" id="SignalP"/>
    </source>
</evidence>
<feature type="chain" id="PRO_5005809779" evidence="3">
    <location>
        <begin position="23"/>
        <end position="682"/>
    </location>
</feature>
<dbReference type="PANTHER" id="PTHR30290:SF62">
    <property type="entry name" value="OLIGOPEPTIDE ABC TRANSPORTER, PERIPLASMIC OLIGOPEPTIDE-BINDING PROTEIN"/>
    <property type="match status" value="1"/>
</dbReference>
<evidence type="ECO:0000259" key="4">
    <source>
        <dbReference type="Pfam" id="PF00496"/>
    </source>
</evidence>
<comment type="subcellular location">
    <subcellularLocation>
        <location evidence="1">Periplasm</location>
    </subcellularLocation>
</comment>
<evidence type="ECO:0000256" key="1">
    <source>
        <dbReference type="ARBA" id="ARBA00004418"/>
    </source>
</evidence>
<dbReference type="EMBL" id="CXWD01000026">
    <property type="protein sequence ID" value="CTQ76309.1"/>
    <property type="molecule type" value="Genomic_DNA"/>
</dbReference>
<gene>
    <name evidence="5" type="ORF">LAX5112_04551</name>
</gene>
<feature type="signal peptide" evidence="3">
    <location>
        <begin position="1"/>
        <end position="22"/>
    </location>
</feature>
<protein>
    <submittedName>
        <fullName evidence="5">Putative ABC transporter-binding protein</fullName>
    </submittedName>
</protein>
<name>A0A0M7AN34_9HYPH</name>
<evidence type="ECO:0000256" key="2">
    <source>
        <dbReference type="ARBA" id="ARBA00005695"/>
    </source>
</evidence>
<dbReference type="AlphaFoldDB" id="A0A0M7AN34"/>
<evidence type="ECO:0000313" key="5">
    <source>
        <dbReference type="EMBL" id="CTQ76309.1"/>
    </source>
</evidence>
<dbReference type="Pfam" id="PF00496">
    <property type="entry name" value="SBP_bac_5"/>
    <property type="match status" value="2"/>
</dbReference>
<accession>A0A0M7AN34</accession>
<dbReference type="PANTHER" id="PTHR30290">
    <property type="entry name" value="PERIPLASMIC BINDING COMPONENT OF ABC TRANSPORTER"/>
    <property type="match status" value="1"/>
</dbReference>
<evidence type="ECO:0000313" key="6">
    <source>
        <dbReference type="Proteomes" id="UP000053235"/>
    </source>
</evidence>
<organism evidence="5 6">
    <name type="scientific">Roseibium alexandrii</name>
    <dbReference type="NCBI Taxonomy" id="388408"/>
    <lineage>
        <taxon>Bacteria</taxon>
        <taxon>Pseudomonadati</taxon>
        <taxon>Pseudomonadota</taxon>
        <taxon>Alphaproteobacteria</taxon>
        <taxon>Hyphomicrobiales</taxon>
        <taxon>Stappiaceae</taxon>
        <taxon>Roseibium</taxon>
    </lineage>
</organism>
<dbReference type="InterPro" id="IPR039424">
    <property type="entry name" value="SBP_5"/>
</dbReference>
<sequence length="682" mass="75365">MTFKSFLLSGAALAVLATPALANCPAVTVSDMKGLTADYPQQFELAEFEEKGSCALTFSQNPAINDLNSKIQGNGDLANVAERLPAEPLVVAPYEAIGTYGGTLTGLSRGTESGTSDLLSIRHVNLVRYSDDLQTIVPNVAKSWSWNDDFTELTFQLRDGHKWSDGAPFTAEDVAFWYNDVLMNPNVIEKAPGRWLFDGKPATVEAVDPTTVKFAFPVAQPNLLNRWAIDYGQTFLPKHFLGRYLDKYNENAADLRTADGFANQAEAVNFFYGNSDWTDVPSPLMKDAEKVKNIGVAVKPTLESHILVEENTEGRKLVANPYFHMVDTAGNQLPYISEINEEYVPEREVVNLRIINGDVTWKQQAMQLNDFPLLKENEAKGNYTAALAPTLGQSPFYSFNRTHKDPVLREIFSDPRFSQALSMGLNRDEINEIVYLGQGKPLQTAAAEHVTVLFLSEEDLSIFIDYDPAKANALLDEIGLAKGSDGVRQRPDGKPLAIRIVFASQGTASQLHELTAGYWSDLGLQVDVREVTSDEYRAAANANDVDVMTWKNDGVSGPNISQDATDALFPGDPFNPKGHADWATWIETNGAQGVEPPADIQRLFAAAAEFTQHPLGTDKSNELGAEIMKIHLDNMIKIGVVAEIPEPYVYTNALKNVPPLTAKAYDYYWTYPYRAQQWFLAQ</sequence>
<dbReference type="Gene3D" id="3.10.105.10">
    <property type="entry name" value="Dipeptide-binding Protein, Domain 3"/>
    <property type="match status" value="1"/>
</dbReference>
<keyword evidence="6" id="KW-1185">Reference proteome</keyword>
<comment type="similarity">
    <text evidence="2">Belongs to the bacterial solute-binding protein 5 family.</text>
</comment>
<dbReference type="Proteomes" id="UP000053235">
    <property type="component" value="Unassembled WGS sequence"/>
</dbReference>
<dbReference type="RefSeq" id="WP_055673778.1">
    <property type="nucleotide sequence ID" value="NZ_CXWD01000026.1"/>
</dbReference>
<dbReference type="SUPFAM" id="SSF53850">
    <property type="entry name" value="Periplasmic binding protein-like II"/>
    <property type="match status" value="1"/>
</dbReference>
<keyword evidence="3" id="KW-0732">Signal</keyword>
<dbReference type="CDD" id="cd08500">
    <property type="entry name" value="PBP2_NikA_DppA_OppA_like_4"/>
    <property type="match status" value="1"/>
</dbReference>
<dbReference type="GO" id="GO:1904680">
    <property type="term" value="F:peptide transmembrane transporter activity"/>
    <property type="evidence" value="ECO:0007669"/>
    <property type="project" value="TreeGrafter"/>
</dbReference>
<proteinExistence type="inferred from homology"/>